<comment type="catalytic activity">
    <reaction evidence="2">
        <text>ATP + H2O = ADP + phosphate + H(+)</text>
        <dbReference type="Rhea" id="RHEA:13065"/>
        <dbReference type="ChEBI" id="CHEBI:15377"/>
        <dbReference type="ChEBI" id="CHEBI:15378"/>
        <dbReference type="ChEBI" id="CHEBI:30616"/>
        <dbReference type="ChEBI" id="CHEBI:43474"/>
        <dbReference type="ChEBI" id="CHEBI:456216"/>
    </reaction>
</comment>
<gene>
    <name evidence="6" type="ORF">IO98_19255</name>
</gene>
<dbReference type="CDD" id="cd02042">
    <property type="entry name" value="ParAB_family"/>
    <property type="match status" value="1"/>
</dbReference>
<evidence type="ECO:0000256" key="4">
    <source>
        <dbReference type="ARBA" id="ARBA00071824"/>
    </source>
</evidence>
<dbReference type="EMBL" id="JPME01000026">
    <property type="protein sequence ID" value="KEZ88113.1"/>
    <property type="molecule type" value="Genomic_DNA"/>
</dbReference>
<dbReference type="InterPro" id="IPR027417">
    <property type="entry name" value="P-loop_NTPase"/>
</dbReference>
<dbReference type="Pfam" id="PF13614">
    <property type="entry name" value="AAA_31"/>
    <property type="match status" value="1"/>
</dbReference>
<evidence type="ECO:0000256" key="1">
    <source>
        <dbReference type="ARBA" id="ARBA00006976"/>
    </source>
</evidence>
<evidence type="ECO:0000256" key="2">
    <source>
        <dbReference type="ARBA" id="ARBA00049360"/>
    </source>
</evidence>
<comment type="caution">
    <text evidence="6">The sequence shown here is derived from an EMBL/GenBank/DDBJ whole genome shotgun (WGS) entry which is preliminary data.</text>
</comment>
<comment type="similarity">
    <text evidence="1">Belongs to the ParA family.</text>
</comment>
<reference evidence="6 7" key="1">
    <citation type="submission" date="2014-07" db="EMBL/GenBank/DDBJ databases">
        <title>Draft genome of Clostridium celerecrescens 152B isolated from sediments associated with methane hydrate from Krishna Godavari basin.</title>
        <authorList>
            <person name="Honkalas V.S."/>
            <person name="Dabir A.P."/>
            <person name="Arora P."/>
            <person name="Dhakephalkar P.K."/>
        </authorList>
    </citation>
    <scope>NUCLEOTIDE SEQUENCE [LARGE SCALE GENOMIC DNA]</scope>
    <source>
        <strain evidence="6 7">152B</strain>
    </source>
</reference>
<evidence type="ECO:0000259" key="5">
    <source>
        <dbReference type="Pfam" id="PF13614"/>
    </source>
</evidence>
<dbReference type="PANTHER" id="PTHR13696:SF99">
    <property type="entry name" value="COBYRINIC ACID AC-DIAMIDE SYNTHASE"/>
    <property type="match status" value="1"/>
</dbReference>
<accession>A0A084JGM9</accession>
<protein>
    <recommendedName>
        <fullName evidence="4">Sporulation initiation inhibitor protein Soj</fullName>
    </recommendedName>
</protein>
<feature type="domain" description="AAA" evidence="5">
    <location>
        <begin position="3"/>
        <end position="173"/>
    </location>
</feature>
<dbReference type="RefSeq" id="WP_038283830.1">
    <property type="nucleotide sequence ID" value="NZ_JPME01000026.1"/>
</dbReference>
<dbReference type="PANTHER" id="PTHR13696">
    <property type="entry name" value="P-LOOP CONTAINING NUCLEOSIDE TRIPHOSPHATE HYDROLASE"/>
    <property type="match status" value="1"/>
</dbReference>
<dbReference type="SUPFAM" id="SSF52540">
    <property type="entry name" value="P-loop containing nucleoside triphosphate hydrolases"/>
    <property type="match status" value="1"/>
</dbReference>
<dbReference type="AlphaFoldDB" id="A0A084JGM9"/>
<evidence type="ECO:0000256" key="3">
    <source>
        <dbReference type="ARBA" id="ARBA00062323"/>
    </source>
</evidence>
<proteinExistence type="inferred from homology"/>
<dbReference type="InterPro" id="IPR050678">
    <property type="entry name" value="DNA_Partitioning_ATPase"/>
</dbReference>
<dbReference type="FunFam" id="3.40.50.300:FF:000285">
    <property type="entry name" value="Sporulation initiation inhibitor Soj"/>
    <property type="match status" value="1"/>
</dbReference>
<comment type="subunit">
    <text evidence="3">Dimerizes in the presence of ATP but not ADP; ATP-binding is required for double-stranded (ds)DNA-binding. Interacts with DnaA.</text>
</comment>
<dbReference type="Proteomes" id="UP000028525">
    <property type="component" value="Unassembled WGS sequence"/>
</dbReference>
<dbReference type="Gene3D" id="3.40.50.300">
    <property type="entry name" value="P-loop containing nucleotide triphosphate hydrolases"/>
    <property type="match status" value="1"/>
</dbReference>
<dbReference type="InterPro" id="IPR025669">
    <property type="entry name" value="AAA_dom"/>
</dbReference>
<dbReference type="OrthoDB" id="9815116at2"/>
<name>A0A084JGM9_9FIRM</name>
<organism evidence="6 7">
    <name type="scientific">Lacrimispora celerecrescens</name>
    <dbReference type="NCBI Taxonomy" id="29354"/>
    <lineage>
        <taxon>Bacteria</taxon>
        <taxon>Bacillati</taxon>
        <taxon>Bacillota</taxon>
        <taxon>Clostridia</taxon>
        <taxon>Lachnospirales</taxon>
        <taxon>Lachnospiraceae</taxon>
        <taxon>Lacrimispora</taxon>
    </lineage>
</organism>
<evidence type="ECO:0000313" key="6">
    <source>
        <dbReference type="EMBL" id="KEZ88113.1"/>
    </source>
</evidence>
<sequence>MSTVIAITNQKGGVGKTTTSCALACGLAMNNKRVLAVDLDPQGNLGFSLGLQIESGATIYEVLKGTASLQEAIQSTKRCDVIASNILLSGAELEFTGKQRECILKNILSTVAGYYDYIIIDTPPALNILTVNAYAAADYLIIPMVPEILSLLGVSQIKDTINTVRSSVNPDLVVLGILLNKYNPRTLLSKEVKEMAQKIALQINSTVFKTHIRSSVSVAEAPAQGENLLDYAPRSNPAQDYKELITEVLELIKQRKN</sequence>
<dbReference type="PIRSF" id="PIRSF009320">
    <property type="entry name" value="Nuc_binding_HP_1000"/>
    <property type="match status" value="1"/>
</dbReference>
<dbReference type="STRING" id="29354.IO98_19255"/>
<evidence type="ECO:0000313" key="7">
    <source>
        <dbReference type="Proteomes" id="UP000028525"/>
    </source>
</evidence>
<keyword evidence="7" id="KW-1185">Reference proteome</keyword>